<evidence type="ECO:0000256" key="1">
    <source>
        <dbReference type="SAM" id="Phobius"/>
    </source>
</evidence>
<feature type="transmembrane region" description="Helical" evidence="1">
    <location>
        <begin position="259"/>
        <end position="276"/>
    </location>
</feature>
<evidence type="ECO:0000313" key="3">
    <source>
        <dbReference type="Proteomes" id="UP000034917"/>
    </source>
</evidence>
<keyword evidence="1" id="KW-0472">Membrane</keyword>
<proteinExistence type="predicted"/>
<keyword evidence="1" id="KW-0812">Transmembrane</keyword>
<comment type="caution">
    <text evidence="2">The sequence shown here is derived from an EMBL/GenBank/DDBJ whole genome shotgun (WGS) entry which is preliminary data.</text>
</comment>
<evidence type="ECO:0000313" key="2">
    <source>
        <dbReference type="EMBL" id="KKQ25877.1"/>
    </source>
</evidence>
<gene>
    <name evidence="2" type="ORF">US40_C0005G0047</name>
</gene>
<evidence type="ECO:0008006" key="4">
    <source>
        <dbReference type="Google" id="ProtNLM"/>
    </source>
</evidence>
<organism evidence="2 3">
    <name type="scientific">Candidatus Roizmanbacteria bacterium GW2011_GWC2_37_13</name>
    <dbReference type="NCBI Taxonomy" id="1618486"/>
    <lineage>
        <taxon>Bacteria</taxon>
        <taxon>Candidatus Roizmaniibacteriota</taxon>
    </lineage>
</organism>
<accession>A0A0G0G745</accession>
<keyword evidence="1" id="KW-1133">Transmembrane helix</keyword>
<dbReference type="Proteomes" id="UP000034917">
    <property type="component" value="Unassembled WGS sequence"/>
</dbReference>
<dbReference type="EMBL" id="LBSV01000005">
    <property type="protein sequence ID" value="KKQ25877.1"/>
    <property type="molecule type" value="Genomic_DNA"/>
</dbReference>
<feature type="transmembrane region" description="Helical" evidence="1">
    <location>
        <begin position="138"/>
        <end position="167"/>
    </location>
</feature>
<feature type="transmembrane region" description="Helical" evidence="1">
    <location>
        <begin position="305"/>
        <end position="327"/>
    </location>
</feature>
<sequence length="336" mass="39428">MTVYQHYDGPWYVVVAKTFYDPKQIQNLKLEATLPEKYFAAHLPGYPILIKLMSLIRPIGNLPYLKSMVVVNLLATVGLAIFFYWLLNKFKLTKNPLLLVSVFLFLPRFLVIRSIGAPESLFILLMLLSLYFFEKSSFWLAGLFGGLATITKTPGILLFGAYGLVFIERWFRERRIEGRWLWIMLIPLGLLGVFGLFGKQYGDFLAYFHSGDNIHLVYPFSVFEFRKPWVGTAWLEDVFFYFFLYGFTVLSLKNNKHRSLFYFSLVFFTATVFVQHRDISRYSLPLWSMALIAFEKFFTSKKFLIIFLILLPAIYLYAWNFLGYNIMPIGDWRPFL</sequence>
<reference evidence="2 3" key="1">
    <citation type="journal article" date="2015" name="Nature">
        <title>rRNA introns, odd ribosomes, and small enigmatic genomes across a large radiation of phyla.</title>
        <authorList>
            <person name="Brown C.T."/>
            <person name="Hug L.A."/>
            <person name="Thomas B.C."/>
            <person name="Sharon I."/>
            <person name="Castelle C.J."/>
            <person name="Singh A."/>
            <person name="Wilkins M.J."/>
            <person name="Williams K.H."/>
            <person name="Banfield J.F."/>
        </authorList>
    </citation>
    <scope>NUCLEOTIDE SEQUENCE [LARGE SCALE GENOMIC DNA]</scope>
</reference>
<dbReference type="AlphaFoldDB" id="A0A0G0G745"/>
<feature type="transmembrane region" description="Helical" evidence="1">
    <location>
        <begin position="233"/>
        <end position="252"/>
    </location>
</feature>
<feature type="transmembrane region" description="Helical" evidence="1">
    <location>
        <begin position="179"/>
        <end position="198"/>
    </location>
</feature>
<name>A0A0G0G745_9BACT</name>
<feature type="transmembrane region" description="Helical" evidence="1">
    <location>
        <begin position="99"/>
        <end position="132"/>
    </location>
</feature>
<protein>
    <recommendedName>
        <fullName evidence="4">Glycosyltransferase RgtA/B/C/D-like domain-containing protein</fullName>
    </recommendedName>
</protein>
<feature type="transmembrane region" description="Helical" evidence="1">
    <location>
        <begin position="64"/>
        <end position="87"/>
    </location>
</feature>